<proteinExistence type="predicted"/>
<dbReference type="OrthoDB" id="3190515at2759"/>
<feature type="region of interest" description="Disordered" evidence="2">
    <location>
        <begin position="523"/>
        <end position="613"/>
    </location>
</feature>
<feature type="region of interest" description="Disordered" evidence="2">
    <location>
        <begin position="1"/>
        <end position="120"/>
    </location>
</feature>
<evidence type="ECO:0000256" key="1">
    <source>
        <dbReference type="SAM" id="Coils"/>
    </source>
</evidence>
<accession>A0A4Y9ZZ37</accession>
<sequence>MASGEPSTSKSSVVGEQALNPGSRVYFPAEEQDAYGTSDAEGSSKPSLIGLGPPPHLRRSSANDDHIPTRHDHGRRRVRSAHVTNGGPAGSHPAQRYIVPGSTGLRKRTMTGAPSSKAARLEKGVRNEAFRDDSSFDAFSDEYELAHEDPQLLEDVQRALKLKVRREARVQAMRASGSPYSSGSSISRSVPGSAAPTNPRMFRPSIESEVDFSPSVGIDLTHPVPVLLNDGATLDWRGASAEEDKGDSWKWSLSISKRKAKDKDKEKDIVIGGLTREELEQQESAWLDRLKDIKVSAKAQTLKKAQITREQLRRRYAQLDTYWQSKSQPLNPLRVVRWSASIDPIMQRSVDQAEPMAWLKHLRDRRRGKTRLRSPWYLTALIVEEYVKNQARRDTMETIPEDPSSSTAVALSSQASSPSTQGVPSYMPSLDNTSENRLEASLSRRRSLEEHVSFEPSGRRSLGGDSGRSLDAARGWKNAQNAVDSPRSSIYSSIFGGSNYSHPPGGASPSSSRRHLRDIVSRRVRRHGNDSDDASSSHQEGSMSEGQNRSDDGGTKSKKRRYHFRPPELDLFARANEANEATASGSMVDDSGDLLPDPMGTSKSPSASDDPLTAKVMSTSDLASRTTIASPAGHVALVHRLRGFRTSLPSSERSSLKEESQRLTQADERREEEEYDRKVELLENTIAQNQRNRQLLQRIAAGVKEYEAVQGRMTKALGHSYVSLPADLLDAFSHDPAVVTGSTRWLRGWRAVENIHEHIQSQVETVQSFLLKVSEDGKLPPQHSLLDNPISVLMRSLDVLEDRRAELAVKAAMVEERLNKVKATHASVKAQFNETLGHVSSVYPEVCDFTVIILIS</sequence>
<evidence type="ECO:0000313" key="4">
    <source>
        <dbReference type="Proteomes" id="UP000298061"/>
    </source>
</evidence>
<feature type="coiled-coil region" evidence="1">
    <location>
        <begin position="295"/>
        <end position="322"/>
    </location>
</feature>
<feature type="compositionally biased region" description="Polar residues" evidence="2">
    <location>
        <begin position="403"/>
        <end position="423"/>
    </location>
</feature>
<dbReference type="STRING" id="135208.A0A4Y9ZZ37"/>
<organism evidence="3 4">
    <name type="scientific">Hericium alpestre</name>
    <dbReference type="NCBI Taxonomy" id="135208"/>
    <lineage>
        <taxon>Eukaryota</taxon>
        <taxon>Fungi</taxon>
        <taxon>Dikarya</taxon>
        <taxon>Basidiomycota</taxon>
        <taxon>Agaricomycotina</taxon>
        <taxon>Agaricomycetes</taxon>
        <taxon>Russulales</taxon>
        <taxon>Hericiaceae</taxon>
        <taxon>Hericium</taxon>
    </lineage>
</organism>
<dbReference type="Proteomes" id="UP000298061">
    <property type="component" value="Unassembled WGS sequence"/>
</dbReference>
<protein>
    <submittedName>
        <fullName evidence="3">Uncharacterized protein</fullName>
    </submittedName>
</protein>
<keyword evidence="1" id="KW-0175">Coiled coil</keyword>
<feature type="region of interest" description="Disordered" evidence="2">
    <location>
        <begin position="647"/>
        <end position="674"/>
    </location>
</feature>
<feature type="compositionally biased region" description="Basic and acidic residues" evidence="2">
    <location>
        <begin position="654"/>
        <end position="669"/>
    </location>
</feature>
<feature type="region of interest" description="Disordered" evidence="2">
    <location>
        <begin position="393"/>
        <end position="471"/>
    </location>
</feature>
<feature type="compositionally biased region" description="Polar residues" evidence="2">
    <location>
        <begin position="534"/>
        <end position="547"/>
    </location>
</feature>
<feature type="region of interest" description="Disordered" evidence="2">
    <location>
        <begin position="174"/>
        <end position="201"/>
    </location>
</feature>
<evidence type="ECO:0000313" key="3">
    <source>
        <dbReference type="EMBL" id="TFY79454.1"/>
    </source>
</evidence>
<evidence type="ECO:0000256" key="2">
    <source>
        <dbReference type="SAM" id="MobiDB-lite"/>
    </source>
</evidence>
<gene>
    <name evidence="3" type="ORF">EWM64_g4558</name>
</gene>
<comment type="caution">
    <text evidence="3">The sequence shown here is derived from an EMBL/GenBank/DDBJ whole genome shotgun (WGS) entry which is preliminary data.</text>
</comment>
<dbReference type="EMBL" id="SFCI01000498">
    <property type="protein sequence ID" value="TFY79454.1"/>
    <property type="molecule type" value="Genomic_DNA"/>
</dbReference>
<reference evidence="3 4" key="1">
    <citation type="submission" date="2019-02" db="EMBL/GenBank/DDBJ databases">
        <title>Genome sequencing of the rare red list fungi Hericium alpestre (H. flagellum).</title>
        <authorList>
            <person name="Buettner E."/>
            <person name="Kellner H."/>
        </authorList>
    </citation>
    <scope>NUCLEOTIDE SEQUENCE [LARGE SCALE GENOMIC DNA]</scope>
    <source>
        <strain evidence="3 4">DSM 108284</strain>
    </source>
</reference>
<name>A0A4Y9ZZ37_9AGAM</name>
<feature type="compositionally biased region" description="Basic and acidic residues" evidence="2">
    <location>
        <begin position="61"/>
        <end position="71"/>
    </location>
</feature>
<keyword evidence="4" id="KW-1185">Reference proteome</keyword>
<feature type="compositionally biased region" description="Polar residues" evidence="2">
    <location>
        <begin position="1"/>
        <end position="14"/>
    </location>
</feature>
<feature type="compositionally biased region" description="Low complexity" evidence="2">
    <location>
        <begin position="176"/>
        <end position="193"/>
    </location>
</feature>
<dbReference type="AlphaFoldDB" id="A0A4Y9ZZ37"/>